<dbReference type="EMBL" id="KZ819217">
    <property type="protein sequence ID" value="PWY97159.1"/>
    <property type="molecule type" value="Genomic_DNA"/>
</dbReference>
<evidence type="ECO:0000313" key="2">
    <source>
        <dbReference type="Proteomes" id="UP000246740"/>
    </source>
</evidence>
<name>A0A317XFK1_9BASI</name>
<sequence>MLSRCVSRILASSPCARLHAQVRASERVPTLSLGACATSVGRFAAKRCSASRCASMRAERLHSLAVFNVSSRLALLPLDPSQCCIKSSIRTAYTCPDSNVSRSAL</sequence>
<reference evidence="1 2" key="1">
    <citation type="journal article" date="2018" name="Mol. Biol. Evol.">
        <title>Broad Genomic Sampling Reveals a Smut Pathogenic Ancestry of the Fungal Clade Ustilaginomycotina.</title>
        <authorList>
            <person name="Kijpornyongpan T."/>
            <person name="Mondo S.J."/>
            <person name="Barry K."/>
            <person name="Sandor L."/>
            <person name="Lee J."/>
            <person name="Lipzen A."/>
            <person name="Pangilinan J."/>
            <person name="LaButti K."/>
            <person name="Hainaut M."/>
            <person name="Henrissat B."/>
            <person name="Grigoriev I.V."/>
            <person name="Spatafora J.W."/>
            <person name="Aime M.C."/>
        </authorList>
    </citation>
    <scope>NUCLEOTIDE SEQUENCE [LARGE SCALE GENOMIC DNA]</scope>
    <source>
        <strain evidence="1 2">MCA 3645</strain>
    </source>
</reference>
<dbReference type="Proteomes" id="UP000246740">
    <property type="component" value="Unassembled WGS sequence"/>
</dbReference>
<organism evidence="1 2">
    <name type="scientific">Testicularia cyperi</name>
    <dbReference type="NCBI Taxonomy" id="1882483"/>
    <lineage>
        <taxon>Eukaryota</taxon>
        <taxon>Fungi</taxon>
        <taxon>Dikarya</taxon>
        <taxon>Basidiomycota</taxon>
        <taxon>Ustilaginomycotina</taxon>
        <taxon>Ustilaginomycetes</taxon>
        <taxon>Ustilaginales</taxon>
        <taxon>Anthracoideaceae</taxon>
        <taxon>Testicularia</taxon>
    </lineage>
</organism>
<protein>
    <submittedName>
        <fullName evidence="1">Uncharacterized protein</fullName>
    </submittedName>
</protein>
<dbReference type="InParanoid" id="A0A317XFK1"/>
<evidence type="ECO:0000313" key="1">
    <source>
        <dbReference type="EMBL" id="PWY97159.1"/>
    </source>
</evidence>
<accession>A0A317XFK1</accession>
<keyword evidence="2" id="KW-1185">Reference proteome</keyword>
<gene>
    <name evidence="1" type="ORF">BCV70DRAFT_80708</name>
</gene>
<dbReference type="AlphaFoldDB" id="A0A317XFK1"/>
<proteinExistence type="predicted"/>